<dbReference type="NCBIfam" id="TIGR01726">
    <property type="entry name" value="HEQRo_perm_3TM"/>
    <property type="match status" value="1"/>
</dbReference>
<sequence>MIFDKITGMMPVLLDGTVDVIKIFFWTVILSVPLGFLVALGRNLRLGFRIGRFDVRPISWIVQIYQLIMRGTPLMLQLMFIMYAPYYLWHFSMNRFTATIFAFAINYAAYFGEIFRSGIDSIPRGQYEAAKMLGYTKTQTFFRIILPQVVKRVIPPTGSEFMVLIKDSALANVIGQPQLFDSAKKLMSSSSSILPLVIAGVIFLILNAVVEYAFKLCEKKLNYYKG</sequence>
<organism evidence="10 11">
    <name type="scientific">Butyricicoccus pullicaecorum</name>
    <dbReference type="NCBI Taxonomy" id="501571"/>
    <lineage>
        <taxon>Bacteria</taxon>
        <taxon>Bacillati</taxon>
        <taxon>Bacillota</taxon>
        <taxon>Clostridia</taxon>
        <taxon>Eubacteriales</taxon>
        <taxon>Butyricicoccaceae</taxon>
        <taxon>Butyricicoccus</taxon>
    </lineage>
</organism>
<reference evidence="11" key="1">
    <citation type="submission" date="2017-04" db="EMBL/GenBank/DDBJ databases">
        <title>Function of individual gut microbiota members based on whole genome sequencing of pure cultures obtained from chicken caecum.</title>
        <authorList>
            <person name="Medvecky M."/>
            <person name="Cejkova D."/>
            <person name="Polansky O."/>
            <person name="Karasova D."/>
            <person name="Kubasova T."/>
            <person name="Cizek A."/>
            <person name="Rychlik I."/>
        </authorList>
    </citation>
    <scope>NUCLEOTIDE SEQUENCE [LARGE SCALE GENOMIC DNA]</scope>
    <source>
        <strain evidence="11">An179</strain>
    </source>
</reference>
<dbReference type="InterPro" id="IPR000515">
    <property type="entry name" value="MetI-like"/>
</dbReference>
<dbReference type="InterPro" id="IPR043429">
    <property type="entry name" value="ArtM/GltK/GlnP/TcyL/YhdX-like"/>
</dbReference>
<evidence type="ECO:0000256" key="2">
    <source>
        <dbReference type="ARBA" id="ARBA00022448"/>
    </source>
</evidence>
<evidence type="ECO:0000256" key="4">
    <source>
        <dbReference type="ARBA" id="ARBA00022692"/>
    </source>
</evidence>
<comment type="subcellular location">
    <subcellularLocation>
        <location evidence="1 8">Cell membrane</location>
        <topology evidence="1 8">Multi-pass membrane protein</topology>
    </subcellularLocation>
</comment>
<dbReference type="EMBL" id="NFKL01000015">
    <property type="protein sequence ID" value="OUP57053.1"/>
    <property type="molecule type" value="Genomic_DNA"/>
</dbReference>
<feature type="transmembrane region" description="Helical" evidence="8">
    <location>
        <begin position="193"/>
        <end position="214"/>
    </location>
</feature>
<name>A0A1Y4LK18_9FIRM</name>
<comment type="caution">
    <text evidence="10">The sequence shown here is derived from an EMBL/GenBank/DDBJ whole genome shotgun (WGS) entry which is preliminary data.</text>
</comment>
<dbReference type="CDD" id="cd06261">
    <property type="entry name" value="TM_PBP2"/>
    <property type="match status" value="1"/>
</dbReference>
<keyword evidence="7 8" id="KW-0472">Membrane</keyword>
<keyword evidence="6 8" id="KW-1133">Transmembrane helix</keyword>
<dbReference type="GO" id="GO:0022857">
    <property type="term" value="F:transmembrane transporter activity"/>
    <property type="evidence" value="ECO:0007669"/>
    <property type="project" value="InterPro"/>
</dbReference>
<dbReference type="PANTHER" id="PTHR30614:SF0">
    <property type="entry name" value="L-CYSTINE TRANSPORT SYSTEM PERMEASE PROTEIN TCYL"/>
    <property type="match status" value="1"/>
</dbReference>
<dbReference type="PROSITE" id="PS50928">
    <property type="entry name" value="ABC_TM1"/>
    <property type="match status" value="1"/>
</dbReference>
<evidence type="ECO:0000256" key="8">
    <source>
        <dbReference type="RuleBase" id="RU363032"/>
    </source>
</evidence>
<keyword evidence="3" id="KW-1003">Cell membrane</keyword>
<dbReference type="PANTHER" id="PTHR30614">
    <property type="entry name" value="MEMBRANE COMPONENT OF AMINO ACID ABC TRANSPORTER"/>
    <property type="match status" value="1"/>
</dbReference>
<dbReference type="SUPFAM" id="SSF161098">
    <property type="entry name" value="MetI-like"/>
    <property type="match status" value="1"/>
</dbReference>
<dbReference type="STRING" id="501571.GCA_900143195_02336"/>
<evidence type="ECO:0000256" key="6">
    <source>
        <dbReference type="ARBA" id="ARBA00022989"/>
    </source>
</evidence>
<dbReference type="Pfam" id="PF00528">
    <property type="entry name" value="BPD_transp_1"/>
    <property type="match status" value="1"/>
</dbReference>
<dbReference type="Proteomes" id="UP000195326">
    <property type="component" value="Unassembled WGS sequence"/>
</dbReference>
<feature type="transmembrane region" description="Helical" evidence="8">
    <location>
        <begin position="60"/>
        <end position="84"/>
    </location>
</feature>
<dbReference type="GO" id="GO:0006865">
    <property type="term" value="P:amino acid transport"/>
    <property type="evidence" value="ECO:0007669"/>
    <property type="project" value="UniProtKB-KW"/>
</dbReference>
<dbReference type="RefSeq" id="WP_087415367.1">
    <property type="nucleotide sequence ID" value="NZ_NFKL01000015.1"/>
</dbReference>
<evidence type="ECO:0000256" key="5">
    <source>
        <dbReference type="ARBA" id="ARBA00022970"/>
    </source>
</evidence>
<feature type="transmembrane region" description="Helical" evidence="8">
    <location>
        <begin position="20"/>
        <end position="40"/>
    </location>
</feature>
<evidence type="ECO:0000256" key="3">
    <source>
        <dbReference type="ARBA" id="ARBA00022475"/>
    </source>
</evidence>
<dbReference type="InterPro" id="IPR010065">
    <property type="entry name" value="AA_ABC_transptr_permease_3TM"/>
</dbReference>
<keyword evidence="2 8" id="KW-0813">Transport</keyword>
<evidence type="ECO:0000313" key="11">
    <source>
        <dbReference type="Proteomes" id="UP000195326"/>
    </source>
</evidence>
<proteinExistence type="inferred from homology"/>
<evidence type="ECO:0000259" key="9">
    <source>
        <dbReference type="PROSITE" id="PS50928"/>
    </source>
</evidence>
<dbReference type="GO" id="GO:0043190">
    <property type="term" value="C:ATP-binding cassette (ABC) transporter complex"/>
    <property type="evidence" value="ECO:0007669"/>
    <property type="project" value="InterPro"/>
</dbReference>
<keyword evidence="4 8" id="KW-0812">Transmembrane</keyword>
<dbReference type="InterPro" id="IPR035906">
    <property type="entry name" value="MetI-like_sf"/>
</dbReference>
<accession>A0A1Y4LK18</accession>
<keyword evidence="5" id="KW-0029">Amino-acid transport</keyword>
<dbReference type="AlphaFoldDB" id="A0A1Y4LK18"/>
<evidence type="ECO:0000256" key="1">
    <source>
        <dbReference type="ARBA" id="ARBA00004651"/>
    </source>
</evidence>
<gene>
    <name evidence="10" type="ORF">B5F15_11105</name>
</gene>
<comment type="similarity">
    <text evidence="8">Belongs to the binding-protein-dependent transport system permease family.</text>
</comment>
<dbReference type="Gene3D" id="1.10.3720.10">
    <property type="entry name" value="MetI-like"/>
    <property type="match status" value="1"/>
</dbReference>
<evidence type="ECO:0000313" key="10">
    <source>
        <dbReference type="EMBL" id="OUP57053.1"/>
    </source>
</evidence>
<feature type="transmembrane region" description="Helical" evidence="8">
    <location>
        <begin position="96"/>
        <end position="115"/>
    </location>
</feature>
<protein>
    <submittedName>
        <fullName evidence="10">Polar amino acid ABC transporter permease</fullName>
    </submittedName>
</protein>
<feature type="domain" description="ABC transmembrane type-1" evidence="9">
    <location>
        <begin position="17"/>
        <end position="214"/>
    </location>
</feature>
<evidence type="ECO:0000256" key="7">
    <source>
        <dbReference type="ARBA" id="ARBA00023136"/>
    </source>
</evidence>